<feature type="transmembrane region" description="Helical" evidence="7">
    <location>
        <begin position="615"/>
        <end position="639"/>
    </location>
</feature>
<evidence type="ECO:0000256" key="6">
    <source>
        <dbReference type="SAM" id="MobiDB-lite"/>
    </source>
</evidence>
<evidence type="ECO:0000256" key="3">
    <source>
        <dbReference type="ARBA" id="ARBA00022692"/>
    </source>
</evidence>
<keyword evidence="5 7" id="KW-0472">Membrane</keyword>
<dbReference type="PANTHER" id="PTHR11206">
    <property type="entry name" value="MULTIDRUG RESISTANCE PROTEIN"/>
    <property type="match status" value="1"/>
</dbReference>
<feature type="transmembrane region" description="Helical" evidence="7">
    <location>
        <begin position="420"/>
        <end position="444"/>
    </location>
</feature>
<evidence type="ECO:0000256" key="1">
    <source>
        <dbReference type="ARBA" id="ARBA00004141"/>
    </source>
</evidence>
<evidence type="ECO:0000313" key="9">
    <source>
        <dbReference type="Proteomes" id="UP000664169"/>
    </source>
</evidence>
<proteinExistence type="inferred from homology"/>
<feature type="compositionally biased region" description="Polar residues" evidence="6">
    <location>
        <begin position="153"/>
        <end position="163"/>
    </location>
</feature>
<keyword evidence="3 7" id="KW-0812">Transmembrane</keyword>
<gene>
    <name evidence="8" type="ORF">GOMPHAMPRED_000328</name>
</gene>
<feature type="compositionally biased region" description="Acidic residues" evidence="6">
    <location>
        <begin position="59"/>
        <end position="77"/>
    </location>
</feature>
<comment type="similarity">
    <text evidence="2">Belongs to the multi antimicrobial extrusion (MATE) (TC 2.A.66.1) family.</text>
</comment>
<feature type="transmembrane region" description="Helical" evidence="7">
    <location>
        <begin position="546"/>
        <end position="565"/>
    </location>
</feature>
<dbReference type="EMBL" id="CAJPDQ010000001">
    <property type="protein sequence ID" value="CAF9903511.1"/>
    <property type="molecule type" value="Genomic_DNA"/>
</dbReference>
<dbReference type="GO" id="GO:0015297">
    <property type="term" value="F:antiporter activity"/>
    <property type="evidence" value="ECO:0007669"/>
    <property type="project" value="InterPro"/>
</dbReference>
<accession>A0A8H3EAY0</accession>
<comment type="caution">
    <text evidence="8">The sequence shown here is derived from an EMBL/GenBank/DDBJ whole genome shotgun (WGS) entry which is preliminary data.</text>
</comment>
<evidence type="ECO:0000313" key="8">
    <source>
        <dbReference type="EMBL" id="CAF9903511.1"/>
    </source>
</evidence>
<feature type="compositionally biased region" description="Polar residues" evidence="6">
    <location>
        <begin position="26"/>
        <end position="52"/>
    </location>
</feature>
<feature type="transmembrane region" description="Helical" evidence="7">
    <location>
        <begin position="470"/>
        <end position="495"/>
    </location>
</feature>
<evidence type="ECO:0000256" key="2">
    <source>
        <dbReference type="ARBA" id="ARBA00010199"/>
    </source>
</evidence>
<dbReference type="InterPro" id="IPR045069">
    <property type="entry name" value="MATE_euk"/>
</dbReference>
<feature type="transmembrane region" description="Helical" evidence="7">
    <location>
        <begin position="585"/>
        <end position="603"/>
    </location>
</feature>
<dbReference type="InterPro" id="IPR002528">
    <property type="entry name" value="MATE_fam"/>
</dbReference>
<dbReference type="Proteomes" id="UP000664169">
    <property type="component" value="Unassembled WGS sequence"/>
</dbReference>
<organism evidence="8 9">
    <name type="scientific">Gomphillus americanus</name>
    <dbReference type="NCBI Taxonomy" id="1940652"/>
    <lineage>
        <taxon>Eukaryota</taxon>
        <taxon>Fungi</taxon>
        <taxon>Dikarya</taxon>
        <taxon>Ascomycota</taxon>
        <taxon>Pezizomycotina</taxon>
        <taxon>Lecanoromycetes</taxon>
        <taxon>OSLEUM clade</taxon>
        <taxon>Ostropomycetidae</taxon>
        <taxon>Ostropales</taxon>
        <taxon>Graphidaceae</taxon>
        <taxon>Gomphilloideae</taxon>
        <taxon>Gomphillus</taxon>
    </lineage>
</organism>
<dbReference type="GO" id="GO:0016020">
    <property type="term" value="C:membrane"/>
    <property type="evidence" value="ECO:0007669"/>
    <property type="project" value="UniProtKB-SubCell"/>
</dbReference>
<feature type="transmembrane region" description="Helical" evidence="7">
    <location>
        <begin position="292"/>
        <end position="316"/>
    </location>
</feature>
<evidence type="ECO:0000256" key="5">
    <source>
        <dbReference type="ARBA" id="ARBA00023136"/>
    </source>
</evidence>
<name>A0A8H3EAY0_9LECA</name>
<dbReference type="Pfam" id="PF01554">
    <property type="entry name" value="MatE"/>
    <property type="match status" value="2"/>
</dbReference>
<feature type="transmembrane region" description="Helical" evidence="7">
    <location>
        <begin position="358"/>
        <end position="380"/>
    </location>
</feature>
<keyword evidence="9" id="KW-1185">Reference proteome</keyword>
<feature type="transmembrane region" description="Helical" evidence="7">
    <location>
        <begin position="250"/>
        <end position="272"/>
    </location>
</feature>
<evidence type="ECO:0008006" key="10">
    <source>
        <dbReference type="Google" id="ProtNLM"/>
    </source>
</evidence>
<dbReference type="GO" id="GO:1990961">
    <property type="term" value="P:xenobiotic detoxification by transmembrane export across the plasma membrane"/>
    <property type="evidence" value="ECO:0007669"/>
    <property type="project" value="InterPro"/>
</dbReference>
<dbReference type="NCBIfam" id="TIGR00797">
    <property type="entry name" value="matE"/>
    <property type="match status" value="1"/>
</dbReference>
<dbReference type="OrthoDB" id="2126698at2759"/>
<feature type="region of interest" description="Disordered" evidence="6">
    <location>
        <begin position="144"/>
        <end position="163"/>
    </location>
</feature>
<dbReference type="CDD" id="cd13132">
    <property type="entry name" value="MATE_eukaryotic"/>
    <property type="match status" value="1"/>
</dbReference>
<protein>
    <recommendedName>
        <fullName evidence="10">MATE efflux family protein</fullName>
    </recommendedName>
</protein>
<evidence type="ECO:0000256" key="4">
    <source>
        <dbReference type="ARBA" id="ARBA00022989"/>
    </source>
</evidence>
<feature type="transmembrane region" description="Helical" evidence="7">
    <location>
        <begin position="645"/>
        <end position="666"/>
    </location>
</feature>
<dbReference type="AlphaFoldDB" id="A0A8H3EAY0"/>
<feature type="region of interest" description="Disordered" evidence="6">
    <location>
        <begin position="1"/>
        <end position="90"/>
    </location>
</feature>
<sequence length="684" mass="75061">MSSNKPIKSIRPIRSARSLRSHSSRQFGTSLGPVNSHTHSHLQNLLGTSPLAQQAIERDLEDEPDDDDEEVLDDSDSDLAQQHTTNGRRESIDHAYWESYRRPSVIPASTRPALFPVIAQSAHQPTRFERDTAREEERSLLRDNNIIPPKHPQPNTLKGKQSTSSVREFFQRPRGFIPGGDRKVISAQGAGGAVSGIEAPSEQTPLIGDPNLPYGGQDDAKIIDERWEEAIAAGLIKTSWQREAVTIGRYSVPLIVTFVLQYSLTVASIFTLGHVGNTELGAASLASMSANITGFAIFQGLATSLDTLCAQAYGSGKKHLVGLQMQRMIFFLWIITIPIAAVWLFSDRILAKIVPEPEIARLAGLYLKILIIGAPGYAAFESAKRFFQAQGLFYASLYVLIVCAPLNAFLNWFFVWQLKWGFVGAPIAVVITQWLLPIGLLIYVKFVDGMQCWPGFTTRAWKNWMPMIKLALPGVIMVEAECLAFELLTLASAYFGTDALAAQSILATLCSITWQLPFPLSIAVSTRIANLIGATLVDAAWMTTRVGGFIAIFLGVLNFLILFGLRDYLPALFTGDPVVQQMCAYVLPVCAAFQLFDAIAAICNGTLRGLGRQEIGGYVQLIFYYGVAMPISFGTAFGLDWGLRGLWVGVAVALAFIAAVEAVFLVKTDWNHSVEEAKKRNDDV</sequence>
<reference evidence="8" key="1">
    <citation type="submission" date="2021-03" db="EMBL/GenBank/DDBJ databases">
        <authorList>
            <person name="Tagirdzhanova G."/>
        </authorList>
    </citation>
    <scope>NUCLEOTIDE SEQUENCE</scope>
</reference>
<comment type="subcellular location">
    <subcellularLocation>
        <location evidence="1">Membrane</location>
        <topology evidence="1">Multi-pass membrane protein</topology>
    </subcellularLocation>
</comment>
<dbReference type="GO" id="GO:0042910">
    <property type="term" value="F:xenobiotic transmembrane transporter activity"/>
    <property type="evidence" value="ECO:0007669"/>
    <property type="project" value="InterPro"/>
</dbReference>
<evidence type="ECO:0000256" key="7">
    <source>
        <dbReference type="SAM" id="Phobius"/>
    </source>
</evidence>
<feature type="transmembrane region" description="Helical" evidence="7">
    <location>
        <begin position="392"/>
        <end position="414"/>
    </location>
</feature>
<keyword evidence="4 7" id="KW-1133">Transmembrane helix</keyword>
<feature type="transmembrane region" description="Helical" evidence="7">
    <location>
        <begin position="501"/>
        <end position="525"/>
    </location>
</feature>
<feature type="transmembrane region" description="Helical" evidence="7">
    <location>
        <begin position="328"/>
        <end position="346"/>
    </location>
</feature>